<dbReference type="Proteomes" id="UP000708208">
    <property type="component" value="Unassembled WGS sequence"/>
</dbReference>
<dbReference type="EMBL" id="CAJVCH010033206">
    <property type="protein sequence ID" value="CAG7713713.1"/>
    <property type="molecule type" value="Genomic_DNA"/>
</dbReference>
<evidence type="ECO:0000313" key="2">
    <source>
        <dbReference type="Proteomes" id="UP000708208"/>
    </source>
</evidence>
<dbReference type="AlphaFoldDB" id="A0A8J2NRG1"/>
<comment type="caution">
    <text evidence="1">The sequence shown here is derived from an EMBL/GenBank/DDBJ whole genome shotgun (WGS) entry which is preliminary data.</text>
</comment>
<proteinExistence type="predicted"/>
<accession>A0A8J2NRG1</accession>
<gene>
    <name evidence="1" type="ORF">AFUS01_LOCUS5244</name>
</gene>
<organism evidence="1 2">
    <name type="scientific">Allacma fusca</name>
    <dbReference type="NCBI Taxonomy" id="39272"/>
    <lineage>
        <taxon>Eukaryota</taxon>
        <taxon>Metazoa</taxon>
        <taxon>Ecdysozoa</taxon>
        <taxon>Arthropoda</taxon>
        <taxon>Hexapoda</taxon>
        <taxon>Collembola</taxon>
        <taxon>Symphypleona</taxon>
        <taxon>Sminthuridae</taxon>
        <taxon>Allacma</taxon>
    </lineage>
</organism>
<protein>
    <submittedName>
        <fullName evidence="1">Uncharacterized protein</fullName>
    </submittedName>
</protein>
<sequence length="26" mass="2677">CASNINGSRAVPAAQFCLSVSPHFSI</sequence>
<keyword evidence="2" id="KW-1185">Reference proteome</keyword>
<name>A0A8J2NRG1_9HEXA</name>
<evidence type="ECO:0000313" key="1">
    <source>
        <dbReference type="EMBL" id="CAG7713713.1"/>
    </source>
</evidence>
<feature type="non-terminal residue" evidence="1">
    <location>
        <position position="26"/>
    </location>
</feature>
<reference evidence="1" key="1">
    <citation type="submission" date="2021-06" db="EMBL/GenBank/DDBJ databases">
        <authorList>
            <person name="Hodson N. C."/>
            <person name="Mongue J. A."/>
            <person name="Jaron S. K."/>
        </authorList>
    </citation>
    <scope>NUCLEOTIDE SEQUENCE</scope>
</reference>